<organism evidence="1 2">
    <name type="scientific">Dermacentor silvarum</name>
    <name type="common">Tick</name>
    <dbReference type="NCBI Taxonomy" id="543639"/>
    <lineage>
        <taxon>Eukaryota</taxon>
        <taxon>Metazoa</taxon>
        <taxon>Ecdysozoa</taxon>
        <taxon>Arthropoda</taxon>
        <taxon>Chelicerata</taxon>
        <taxon>Arachnida</taxon>
        <taxon>Acari</taxon>
        <taxon>Parasitiformes</taxon>
        <taxon>Ixodida</taxon>
        <taxon>Ixodoidea</taxon>
        <taxon>Ixodidae</taxon>
        <taxon>Rhipicephalinae</taxon>
        <taxon>Dermacentor</taxon>
    </lineage>
</organism>
<dbReference type="EMBL" id="CM023474">
    <property type="protein sequence ID" value="KAH7949033.1"/>
    <property type="molecule type" value="Genomic_DNA"/>
</dbReference>
<dbReference type="Proteomes" id="UP000821865">
    <property type="component" value="Chromosome 5"/>
</dbReference>
<sequence length="213" mass="23734">MAQHFVMASATNIKFLQANMDHTRDATKLLVDYMTREGFAFAIVSDPYTRGDKIPHVPHSMTPFHAPVAPRVMLLARAPGFDLFPLYVSQHAVAVGCESAGQAFIVIATYAPPHRLINPILHELSQYFSRYSSINFILADDFDGNLAIPVLSGVCRVHSSGVRILSHQPTGCRRVTATAYPSHLRRIRRVKAITTSRERPLGGRIPRRSDFAR</sequence>
<name>A0ACB8CPQ3_DERSI</name>
<keyword evidence="2" id="KW-1185">Reference proteome</keyword>
<reference evidence="1" key="1">
    <citation type="submission" date="2020-05" db="EMBL/GenBank/DDBJ databases">
        <title>Large-scale comparative analyses of tick genomes elucidate their genetic diversity and vector capacities.</title>
        <authorList>
            <person name="Jia N."/>
            <person name="Wang J."/>
            <person name="Shi W."/>
            <person name="Du L."/>
            <person name="Sun Y."/>
            <person name="Zhan W."/>
            <person name="Jiang J."/>
            <person name="Wang Q."/>
            <person name="Zhang B."/>
            <person name="Ji P."/>
            <person name="Sakyi L.B."/>
            <person name="Cui X."/>
            <person name="Yuan T."/>
            <person name="Jiang B."/>
            <person name="Yang W."/>
            <person name="Lam T.T.-Y."/>
            <person name="Chang Q."/>
            <person name="Ding S."/>
            <person name="Wang X."/>
            <person name="Zhu J."/>
            <person name="Ruan X."/>
            <person name="Zhao L."/>
            <person name="Wei J."/>
            <person name="Que T."/>
            <person name="Du C."/>
            <person name="Cheng J."/>
            <person name="Dai P."/>
            <person name="Han X."/>
            <person name="Huang E."/>
            <person name="Gao Y."/>
            <person name="Liu J."/>
            <person name="Shao H."/>
            <person name="Ye R."/>
            <person name="Li L."/>
            <person name="Wei W."/>
            <person name="Wang X."/>
            <person name="Wang C."/>
            <person name="Yang T."/>
            <person name="Huo Q."/>
            <person name="Li W."/>
            <person name="Guo W."/>
            <person name="Chen H."/>
            <person name="Zhou L."/>
            <person name="Ni X."/>
            <person name="Tian J."/>
            <person name="Zhou Y."/>
            <person name="Sheng Y."/>
            <person name="Liu T."/>
            <person name="Pan Y."/>
            <person name="Xia L."/>
            <person name="Li J."/>
            <person name="Zhao F."/>
            <person name="Cao W."/>
        </authorList>
    </citation>
    <scope>NUCLEOTIDE SEQUENCE</scope>
    <source>
        <strain evidence="1">Dsil-2018</strain>
    </source>
</reference>
<accession>A0ACB8CPQ3</accession>
<comment type="caution">
    <text evidence="1">The sequence shown here is derived from an EMBL/GenBank/DDBJ whole genome shotgun (WGS) entry which is preliminary data.</text>
</comment>
<protein>
    <submittedName>
        <fullName evidence="1">Uncharacterized protein</fullName>
    </submittedName>
</protein>
<evidence type="ECO:0000313" key="1">
    <source>
        <dbReference type="EMBL" id="KAH7949033.1"/>
    </source>
</evidence>
<proteinExistence type="predicted"/>
<gene>
    <name evidence="1" type="ORF">HPB49_004238</name>
</gene>
<evidence type="ECO:0000313" key="2">
    <source>
        <dbReference type="Proteomes" id="UP000821865"/>
    </source>
</evidence>